<feature type="domain" description="Amine oxidase" evidence="2">
    <location>
        <begin position="188"/>
        <end position="663"/>
    </location>
</feature>
<dbReference type="InterPro" id="IPR036188">
    <property type="entry name" value="FAD/NAD-bd_sf"/>
</dbReference>
<dbReference type="SUPFAM" id="SSF54373">
    <property type="entry name" value="FAD-linked reductases, C-terminal domain"/>
    <property type="match status" value="1"/>
</dbReference>
<evidence type="ECO:0000259" key="2">
    <source>
        <dbReference type="Pfam" id="PF01593"/>
    </source>
</evidence>
<dbReference type="Gene3D" id="3.90.660.10">
    <property type="match status" value="1"/>
</dbReference>
<evidence type="ECO:0000313" key="3">
    <source>
        <dbReference type="EMBL" id="KAF2806846.1"/>
    </source>
</evidence>
<dbReference type="RefSeq" id="XP_033573810.1">
    <property type="nucleotide sequence ID" value="XM_033715861.1"/>
</dbReference>
<accession>A0A6A6YDE8</accession>
<dbReference type="EMBL" id="MU003706">
    <property type="protein sequence ID" value="KAF2806846.1"/>
    <property type="molecule type" value="Genomic_DNA"/>
</dbReference>
<protein>
    <submittedName>
        <fullName evidence="3 5">L-amino-acid oxidase</fullName>
    </submittedName>
</protein>
<dbReference type="Pfam" id="PF01593">
    <property type="entry name" value="Amino_oxidase"/>
    <property type="match status" value="1"/>
</dbReference>
<feature type="signal peptide" evidence="1">
    <location>
        <begin position="1"/>
        <end position="24"/>
    </location>
</feature>
<dbReference type="Gene3D" id="3.50.50.60">
    <property type="entry name" value="FAD/NAD(P)-binding domain"/>
    <property type="match status" value="1"/>
</dbReference>
<dbReference type="Gene3D" id="1.20.1440.240">
    <property type="match status" value="1"/>
</dbReference>
<name>A0A6A6YDE8_9PEZI</name>
<dbReference type="AlphaFoldDB" id="A0A6A6YDE8"/>
<evidence type="ECO:0000256" key="1">
    <source>
        <dbReference type="SAM" id="SignalP"/>
    </source>
</evidence>
<dbReference type="SUPFAM" id="SSF51905">
    <property type="entry name" value="FAD/NAD(P)-binding domain"/>
    <property type="match status" value="1"/>
</dbReference>
<reference evidence="5" key="2">
    <citation type="submission" date="2020-04" db="EMBL/GenBank/DDBJ databases">
        <authorList>
            <consortium name="NCBI Genome Project"/>
        </authorList>
    </citation>
    <scope>NUCLEOTIDE SEQUENCE</scope>
    <source>
        <strain evidence="5">CBS 304.34</strain>
    </source>
</reference>
<dbReference type="OrthoDB" id="7777654at2759"/>
<dbReference type="PANTHER" id="PTHR10742">
    <property type="entry name" value="FLAVIN MONOAMINE OXIDASE"/>
    <property type="match status" value="1"/>
</dbReference>
<sequence length="692" mass="77347">MAPSPRGFLASSLLLSTLIQLGSPISVSHPSIEFKGPFEVEANGMHNVKISYTTPVDGHLSIHYGSCDISQREESHHCLGNTHIGNHPLAKRHIGWEHSRPTKFVWLPREDTPDQGCLHAFVVNRLVGKSRPVVVKKRREKRHIAFADIADAMGPWFDGVAHLQEKEPDEAFVASAKSKTIGILGGGMSGLMTSHLLDSVGIHDWKILEASSRIGGRVHTSYLNATKPNQYQYQEMGPMRFPVSITDPDTNETIQILDHRMVFQLAATLNQINGNGSDLMVKFIPWIQKSRNAPVSTSKRRPDGTILGAAEIAANPSLADNVTVTYSNATAVEEAEAAYDDWLGLDEDKLRAIATNVFQAHKAAVQAGNFNFSESGYLRYVLKTDLNITDETDSTSDYAPSWEYDSVYFGATEWRTIDQGLSRLPTAFGPSVLNRTIFQTKVQEMEWNEETEKMTVKWRPGNPFDLETKSMDFDYTIVAVPFSQVRLWRLPSYTSLLSRAINTLNYEHTCKVALHYKTRFWEHLEYPIIGGCGSTNIPGIGNICYPSYRINSTGPGVILASYSSGTPARTLGSMTETEHVALTQRAMIETHGLVAQEQYTGAYDRICWQNNEFQAGSWCEPMVGQQELYLPAYFHTEKHTVFIGEHTSFTHAWIFSALESAVRGTSQLLLDMGLVDEAKEITQTWMARWISM</sequence>
<evidence type="ECO:0000313" key="4">
    <source>
        <dbReference type="Proteomes" id="UP000504636"/>
    </source>
</evidence>
<reference evidence="5" key="3">
    <citation type="submission" date="2025-04" db="UniProtKB">
        <authorList>
            <consortium name="RefSeq"/>
        </authorList>
    </citation>
    <scope>IDENTIFICATION</scope>
    <source>
        <strain evidence="5">CBS 304.34</strain>
    </source>
</reference>
<keyword evidence="1" id="KW-0732">Signal</keyword>
<organism evidence="3">
    <name type="scientific">Mytilinidion resinicola</name>
    <dbReference type="NCBI Taxonomy" id="574789"/>
    <lineage>
        <taxon>Eukaryota</taxon>
        <taxon>Fungi</taxon>
        <taxon>Dikarya</taxon>
        <taxon>Ascomycota</taxon>
        <taxon>Pezizomycotina</taxon>
        <taxon>Dothideomycetes</taxon>
        <taxon>Pleosporomycetidae</taxon>
        <taxon>Mytilinidiales</taxon>
        <taxon>Mytilinidiaceae</taxon>
        <taxon>Mytilinidion</taxon>
    </lineage>
</organism>
<dbReference type="GeneID" id="54456754"/>
<dbReference type="GO" id="GO:0009063">
    <property type="term" value="P:amino acid catabolic process"/>
    <property type="evidence" value="ECO:0007669"/>
    <property type="project" value="TreeGrafter"/>
</dbReference>
<dbReference type="Proteomes" id="UP000504636">
    <property type="component" value="Unplaced"/>
</dbReference>
<reference evidence="3 5" key="1">
    <citation type="journal article" date="2020" name="Stud. Mycol.">
        <title>101 Dothideomycetes genomes: a test case for predicting lifestyles and emergence of pathogens.</title>
        <authorList>
            <person name="Haridas S."/>
            <person name="Albert R."/>
            <person name="Binder M."/>
            <person name="Bloem J."/>
            <person name="Labutti K."/>
            <person name="Salamov A."/>
            <person name="Andreopoulos B."/>
            <person name="Baker S."/>
            <person name="Barry K."/>
            <person name="Bills G."/>
            <person name="Bluhm B."/>
            <person name="Cannon C."/>
            <person name="Castanera R."/>
            <person name="Culley D."/>
            <person name="Daum C."/>
            <person name="Ezra D."/>
            <person name="Gonzalez J."/>
            <person name="Henrissat B."/>
            <person name="Kuo A."/>
            <person name="Liang C."/>
            <person name="Lipzen A."/>
            <person name="Lutzoni F."/>
            <person name="Magnuson J."/>
            <person name="Mondo S."/>
            <person name="Nolan M."/>
            <person name="Ohm R."/>
            <person name="Pangilinan J."/>
            <person name="Park H.-J."/>
            <person name="Ramirez L."/>
            <person name="Alfaro M."/>
            <person name="Sun H."/>
            <person name="Tritt A."/>
            <person name="Yoshinaga Y."/>
            <person name="Zwiers L.-H."/>
            <person name="Turgeon B."/>
            <person name="Goodwin S."/>
            <person name="Spatafora J."/>
            <person name="Crous P."/>
            <person name="Grigoriev I."/>
        </authorList>
    </citation>
    <scope>NUCLEOTIDE SEQUENCE</scope>
    <source>
        <strain evidence="3 5">CBS 304.34</strain>
    </source>
</reference>
<gene>
    <name evidence="3 5" type="ORF">BDZ99DRAFT_393871</name>
</gene>
<proteinExistence type="predicted"/>
<dbReference type="GO" id="GO:0001716">
    <property type="term" value="F:L-amino-acid oxidase activity"/>
    <property type="evidence" value="ECO:0007669"/>
    <property type="project" value="TreeGrafter"/>
</dbReference>
<dbReference type="InterPro" id="IPR002937">
    <property type="entry name" value="Amino_oxidase"/>
</dbReference>
<keyword evidence="4" id="KW-1185">Reference proteome</keyword>
<dbReference type="InterPro" id="IPR050281">
    <property type="entry name" value="Flavin_monoamine_oxidase"/>
</dbReference>
<feature type="chain" id="PRO_5044629029" evidence="1">
    <location>
        <begin position="25"/>
        <end position="692"/>
    </location>
</feature>
<evidence type="ECO:0000313" key="5">
    <source>
        <dbReference type="RefSeq" id="XP_033573810.1"/>
    </source>
</evidence>
<dbReference type="PANTHER" id="PTHR10742:SF382">
    <property type="entry name" value="AMINE OXIDASE DOMAIN-CONTAINING PROTEIN"/>
    <property type="match status" value="1"/>
</dbReference>